<dbReference type="EMBL" id="SDMP01000007">
    <property type="protein sequence ID" value="RYR48481.1"/>
    <property type="molecule type" value="Genomic_DNA"/>
</dbReference>
<name>A0A445CCE1_ARAHY</name>
<evidence type="ECO:0000313" key="1">
    <source>
        <dbReference type="EMBL" id="RYR48481.1"/>
    </source>
</evidence>
<comment type="caution">
    <text evidence="1">The sequence shown here is derived from an EMBL/GenBank/DDBJ whole genome shotgun (WGS) entry which is preliminary data.</text>
</comment>
<gene>
    <name evidence="1" type="ORF">Ahy_A07g034504</name>
</gene>
<dbReference type="AlphaFoldDB" id="A0A445CCE1"/>
<dbReference type="Proteomes" id="UP000289738">
    <property type="component" value="Chromosome A07"/>
</dbReference>
<organism evidence="1 2">
    <name type="scientific">Arachis hypogaea</name>
    <name type="common">Peanut</name>
    <dbReference type="NCBI Taxonomy" id="3818"/>
    <lineage>
        <taxon>Eukaryota</taxon>
        <taxon>Viridiplantae</taxon>
        <taxon>Streptophyta</taxon>
        <taxon>Embryophyta</taxon>
        <taxon>Tracheophyta</taxon>
        <taxon>Spermatophyta</taxon>
        <taxon>Magnoliopsida</taxon>
        <taxon>eudicotyledons</taxon>
        <taxon>Gunneridae</taxon>
        <taxon>Pentapetalae</taxon>
        <taxon>rosids</taxon>
        <taxon>fabids</taxon>
        <taxon>Fabales</taxon>
        <taxon>Fabaceae</taxon>
        <taxon>Papilionoideae</taxon>
        <taxon>50 kb inversion clade</taxon>
        <taxon>dalbergioids sensu lato</taxon>
        <taxon>Dalbergieae</taxon>
        <taxon>Pterocarpus clade</taxon>
        <taxon>Arachis</taxon>
    </lineage>
</organism>
<accession>A0A445CCE1</accession>
<reference evidence="1 2" key="1">
    <citation type="submission" date="2019-01" db="EMBL/GenBank/DDBJ databases">
        <title>Sequencing of cultivated peanut Arachis hypogaea provides insights into genome evolution and oil improvement.</title>
        <authorList>
            <person name="Chen X."/>
        </authorList>
    </citation>
    <scope>NUCLEOTIDE SEQUENCE [LARGE SCALE GENOMIC DNA]</scope>
    <source>
        <strain evidence="2">cv. Fuhuasheng</strain>
        <tissue evidence="1">Leaves</tissue>
    </source>
</reference>
<proteinExistence type="predicted"/>
<sequence length="152" mass="17562">MESLSKEFDFEFSEIDLAELKKGPSYFCSLLKKITSVDKSNDVKYKSGKKYNFDILKLDLIFDVLLRDKQLVLSEGKTLLLIKILKGKPYCNFHQATSHSTNNCVCFRDLIHKVIIEGRFKFNNGKKYMKVDTDPFDAGANFAEDQHGWLHL</sequence>
<evidence type="ECO:0000313" key="2">
    <source>
        <dbReference type="Proteomes" id="UP000289738"/>
    </source>
</evidence>
<protein>
    <submittedName>
        <fullName evidence="1">Uncharacterized protein</fullName>
    </submittedName>
</protein>
<keyword evidence="2" id="KW-1185">Reference proteome</keyword>